<dbReference type="InterPro" id="IPR000792">
    <property type="entry name" value="Tscrpt_reg_LuxR_C"/>
</dbReference>
<evidence type="ECO:0000256" key="1">
    <source>
        <dbReference type="ARBA" id="ARBA00023015"/>
    </source>
</evidence>
<organism evidence="7 8">
    <name type="scientific">Paraburkholderia edwinii</name>
    <dbReference type="NCBI Taxonomy" id="2861782"/>
    <lineage>
        <taxon>Bacteria</taxon>
        <taxon>Pseudomonadati</taxon>
        <taxon>Pseudomonadota</taxon>
        <taxon>Betaproteobacteria</taxon>
        <taxon>Burkholderiales</taxon>
        <taxon>Burkholderiaceae</taxon>
        <taxon>Paraburkholderia</taxon>
    </lineage>
</organism>
<gene>
    <name evidence="7" type="ORF">KZJ38_11830</name>
</gene>
<dbReference type="PANTHER" id="PTHR44688">
    <property type="entry name" value="DNA-BINDING TRANSCRIPTIONAL ACTIVATOR DEVR_DOSR"/>
    <property type="match status" value="1"/>
</dbReference>
<protein>
    <submittedName>
        <fullName evidence="7">LuxR C-terminal-related transcriptional regulator</fullName>
    </submittedName>
</protein>
<dbReference type="SUPFAM" id="SSF52172">
    <property type="entry name" value="CheY-like"/>
    <property type="match status" value="1"/>
</dbReference>
<evidence type="ECO:0000256" key="3">
    <source>
        <dbReference type="ARBA" id="ARBA00023163"/>
    </source>
</evidence>
<dbReference type="InterPro" id="IPR011006">
    <property type="entry name" value="CheY-like_superfamily"/>
</dbReference>
<name>A0ABX8UIC3_9BURK</name>
<evidence type="ECO:0000313" key="7">
    <source>
        <dbReference type="EMBL" id="QYD67092.1"/>
    </source>
</evidence>
<dbReference type="PROSITE" id="PS50043">
    <property type="entry name" value="HTH_LUXR_2"/>
    <property type="match status" value="1"/>
</dbReference>
<dbReference type="CDD" id="cd06170">
    <property type="entry name" value="LuxR_C_like"/>
    <property type="match status" value="1"/>
</dbReference>
<keyword evidence="3" id="KW-0804">Transcription</keyword>
<dbReference type="SMART" id="SM00448">
    <property type="entry name" value="REC"/>
    <property type="match status" value="1"/>
</dbReference>
<dbReference type="Pfam" id="PF00196">
    <property type="entry name" value="GerE"/>
    <property type="match status" value="1"/>
</dbReference>
<evidence type="ECO:0000256" key="2">
    <source>
        <dbReference type="ARBA" id="ARBA00023125"/>
    </source>
</evidence>
<dbReference type="PROSITE" id="PS50110">
    <property type="entry name" value="RESPONSE_REGULATORY"/>
    <property type="match status" value="1"/>
</dbReference>
<dbReference type="InterPro" id="IPR001789">
    <property type="entry name" value="Sig_transdc_resp-reg_receiver"/>
</dbReference>
<keyword evidence="4" id="KW-0597">Phosphoprotein</keyword>
<accession>A0ABX8UIC3</accession>
<dbReference type="InterPro" id="IPR016032">
    <property type="entry name" value="Sig_transdc_resp-reg_C-effctor"/>
</dbReference>
<sequence length="257" mass="29389">MSSPCVRPQDGRFQRSCPFLRNDARRNATERRLRTASCEALPEWSLNGVQPVVYVIDSDPSMRAALDALLCSIGYRVEAFESSMAFLSFERPDAISCIVLDIGSRGESSLLFQRDCRRLDLHLPIVCLTRHCDVAMSVQAMKAGAVDFLLKPVRDQVLLDAVHHALERDSWRRDEEHRLMPLRICYAKLSPREREVMHLVITGLMNKQIACVMKISEDSVKLHRSKVMKKMNSRSIPDLVRKAKALDIHPHRRDDRA</sequence>
<dbReference type="SMART" id="SM00421">
    <property type="entry name" value="HTH_LUXR"/>
    <property type="match status" value="1"/>
</dbReference>
<evidence type="ECO:0000256" key="4">
    <source>
        <dbReference type="PROSITE-ProRule" id="PRU00169"/>
    </source>
</evidence>
<dbReference type="PRINTS" id="PR00038">
    <property type="entry name" value="HTHLUXR"/>
</dbReference>
<keyword evidence="1" id="KW-0805">Transcription regulation</keyword>
<keyword evidence="2" id="KW-0238">DNA-binding</keyword>
<dbReference type="SUPFAM" id="SSF46894">
    <property type="entry name" value="C-terminal effector domain of the bipartite response regulators"/>
    <property type="match status" value="1"/>
</dbReference>
<dbReference type="EMBL" id="CP080095">
    <property type="protein sequence ID" value="QYD67092.1"/>
    <property type="molecule type" value="Genomic_DNA"/>
</dbReference>
<dbReference type="Pfam" id="PF00072">
    <property type="entry name" value="Response_reg"/>
    <property type="match status" value="1"/>
</dbReference>
<keyword evidence="8" id="KW-1185">Reference proteome</keyword>
<dbReference type="Gene3D" id="3.40.50.2300">
    <property type="match status" value="1"/>
</dbReference>
<evidence type="ECO:0000259" key="6">
    <source>
        <dbReference type="PROSITE" id="PS50110"/>
    </source>
</evidence>
<evidence type="ECO:0000313" key="8">
    <source>
        <dbReference type="Proteomes" id="UP000826462"/>
    </source>
</evidence>
<dbReference type="Proteomes" id="UP000826462">
    <property type="component" value="Chromosome 1"/>
</dbReference>
<feature type="modified residue" description="4-aspartylphosphate" evidence="4">
    <location>
        <position position="101"/>
    </location>
</feature>
<dbReference type="Gene3D" id="1.10.10.10">
    <property type="entry name" value="Winged helix-like DNA-binding domain superfamily/Winged helix DNA-binding domain"/>
    <property type="match status" value="1"/>
</dbReference>
<proteinExistence type="predicted"/>
<feature type="domain" description="Response regulatory" evidence="6">
    <location>
        <begin position="52"/>
        <end position="166"/>
    </location>
</feature>
<dbReference type="InterPro" id="IPR036388">
    <property type="entry name" value="WH-like_DNA-bd_sf"/>
</dbReference>
<dbReference type="PANTHER" id="PTHR44688:SF16">
    <property type="entry name" value="DNA-BINDING TRANSCRIPTIONAL ACTIVATOR DEVR_DOSR"/>
    <property type="match status" value="1"/>
</dbReference>
<feature type="domain" description="HTH luxR-type" evidence="5">
    <location>
        <begin position="182"/>
        <end position="247"/>
    </location>
</feature>
<reference evidence="7 8" key="1">
    <citation type="submission" date="2021-07" db="EMBL/GenBank/DDBJ databases">
        <title>Paraburkholderia edwinii protects Aspergillus sp. from phenazines by acting as a toxin sponge.</title>
        <authorList>
            <person name="Dahlstrom K.M."/>
            <person name="Newman D.K."/>
        </authorList>
    </citation>
    <scope>NUCLEOTIDE SEQUENCE [LARGE SCALE GENOMIC DNA]</scope>
    <source>
        <strain evidence="7 8">Pe01</strain>
    </source>
</reference>
<evidence type="ECO:0000259" key="5">
    <source>
        <dbReference type="PROSITE" id="PS50043"/>
    </source>
</evidence>